<reference evidence="1 2" key="1">
    <citation type="submission" date="2015-01" db="EMBL/GenBank/DDBJ databases">
        <title>Evolution of Trichinella species and genotypes.</title>
        <authorList>
            <person name="Korhonen P.K."/>
            <person name="Edoardo P."/>
            <person name="Giuseppe L.R."/>
            <person name="Gasser R.B."/>
        </authorList>
    </citation>
    <scope>NUCLEOTIDE SEQUENCE [LARGE SCALE GENOMIC DNA]</scope>
    <source>
        <strain evidence="1">ISS417</strain>
    </source>
</reference>
<protein>
    <submittedName>
        <fullName evidence="1">Uncharacterized protein</fullName>
    </submittedName>
</protein>
<organism evidence="1 2">
    <name type="scientific">Trichinella murrelli</name>
    <dbReference type="NCBI Taxonomy" id="144512"/>
    <lineage>
        <taxon>Eukaryota</taxon>
        <taxon>Metazoa</taxon>
        <taxon>Ecdysozoa</taxon>
        <taxon>Nematoda</taxon>
        <taxon>Enoplea</taxon>
        <taxon>Dorylaimia</taxon>
        <taxon>Trichinellida</taxon>
        <taxon>Trichinellidae</taxon>
        <taxon>Trichinella</taxon>
    </lineage>
</organism>
<dbReference type="EMBL" id="JYDJ01000202">
    <property type="protein sequence ID" value="KRX40376.1"/>
    <property type="molecule type" value="Genomic_DNA"/>
</dbReference>
<sequence length="135" mass="15855">MNNATSTELESDLFENCSCCVNMVHSIDSRDRLKNIQTFTTMSNVEKLCIESFQNFCIHCEDVFRTNFTKMTTIVSYVRSYRNLRNKANELVFSIIKRKTTSSTTATLDDASLFTPTYFKSKPWWFWTAADWLYF</sequence>
<proteinExistence type="predicted"/>
<comment type="caution">
    <text evidence="1">The sequence shown here is derived from an EMBL/GenBank/DDBJ whole genome shotgun (WGS) entry which is preliminary data.</text>
</comment>
<name>A0A0V0TMX0_9BILA</name>
<evidence type="ECO:0000313" key="2">
    <source>
        <dbReference type="Proteomes" id="UP000055048"/>
    </source>
</evidence>
<dbReference type="AlphaFoldDB" id="A0A0V0TMX0"/>
<keyword evidence="2" id="KW-1185">Reference proteome</keyword>
<evidence type="ECO:0000313" key="1">
    <source>
        <dbReference type="EMBL" id="KRX40376.1"/>
    </source>
</evidence>
<gene>
    <name evidence="1" type="ORF">T05_10824</name>
</gene>
<dbReference type="Proteomes" id="UP000055048">
    <property type="component" value="Unassembled WGS sequence"/>
</dbReference>
<accession>A0A0V0TMX0</accession>
<dbReference type="OrthoDB" id="10402652at2759"/>